<protein>
    <submittedName>
        <fullName evidence="2">Uncharacterized protein</fullName>
    </submittedName>
</protein>
<comment type="caution">
    <text evidence="2">The sequence shown here is derived from an EMBL/GenBank/DDBJ whole genome shotgun (WGS) entry which is preliminary data.</text>
</comment>
<organism evidence="2 3">
    <name type="scientific">Prevotella dentalis (strain ATCC 49559 / DSM 3688 / JCM 13448 / NCTC 12043 / ES 2772)</name>
    <name type="common">Mitsuokella dentalis</name>
    <dbReference type="NCBI Taxonomy" id="908937"/>
    <lineage>
        <taxon>Bacteria</taxon>
        <taxon>Pseudomonadati</taxon>
        <taxon>Bacteroidota</taxon>
        <taxon>Bacteroidia</taxon>
        <taxon>Bacteroidales</taxon>
        <taxon>Prevotellaceae</taxon>
        <taxon>Prevotella</taxon>
    </lineage>
</organism>
<feature type="compositionally biased region" description="Basic and acidic residues" evidence="1">
    <location>
        <begin position="1"/>
        <end position="11"/>
    </location>
</feature>
<sequence length="62" mass="6485">MAKSEGSRWVERGTGAGGACGVKGWNGECKQIGWGTRVDERGGKSKGKGTARRSGMDGESRL</sequence>
<proteinExistence type="predicted"/>
<evidence type="ECO:0000313" key="3">
    <source>
        <dbReference type="Proteomes" id="UP000007820"/>
    </source>
</evidence>
<accession>F9D3B8</accession>
<evidence type="ECO:0000256" key="1">
    <source>
        <dbReference type="SAM" id="MobiDB-lite"/>
    </source>
</evidence>
<name>F9D3B8_PREDD</name>
<evidence type="ECO:0000313" key="2">
    <source>
        <dbReference type="EMBL" id="EGQ14669.1"/>
    </source>
</evidence>
<dbReference type="AlphaFoldDB" id="F9D3B8"/>
<gene>
    <name evidence="2" type="ORF">HMPREF9136_1346</name>
</gene>
<dbReference type="EMBL" id="AFPW01000019">
    <property type="protein sequence ID" value="EGQ14669.1"/>
    <property type="molecule type" value="Genomic_DNA"/>
</dbReference>
<feature type="region of interest" description="Disordered" evidence="1">
    <location>
        <begin position="1"/>
        <end position="62"/>
    </location>
</feature>
<dbReference type="Proteomes" id="UP000007820">
    <property type="component" value="Unassembled WGS sequence"/>
</dbReference>
<reference evidence="2 3" key="1">
    <citation type="submission" date="2011-04" db="EMBL/GenBank/DDBJ databases">
        <authorList>
            <person name="Muzny D."/>
            <person name="Qin X."/>
            <person name="Deng J."/>
            <person name="Jiang H."/>
            <person name="Liu Y."/>
            <person name="Qu J."/>
            <person name="Song X.-Z."/>
            <person name="Zhang L."/>
            <person name="Thornton R."/>
            <person name="Coyle M."/>
            <person name="Francisco L."/>
            <person name="Jackson L."/>
            <person name="Javaid M."/>
            <person name="Korchina V."/>
            <person name="Kovar C."/>
            <person name="Mata R."/>
            <person name="Mathew T."/>
            <person name="Ngo R."/>
            <person name="Nguyen L."/>
            <person name="Nguyen N."/>
            <person name="Okwuonu G."/>
            <person name="Ongeri F."/>
            <person name="Pham C."/>
            <person name="Simmons D."/>
            <person name="Wilczek-Boney K."/>
            <person name="Hale W."/>
            <person name="Jakkamsetti A."/>
            <person name="Pham P."/>
            <person name="Ruth R."/>
            <person name="San Lucas F."/>
            <person name="Warren J."/>
            <person name="Zhang J."/>
            <person name="Zhao Z."/>
            <person name="Zhou C."/>
            <person name="Zhu D."/>
            <person name="Lee S."/>
            <person name="Bess C."/>
            <person name="Blankenburg K."/>
            <person name="Forbes L."/>
            <person name="Fu Q."/>
            <person name="Gubbala S."/>
            <person name="Hirani K."/>
            <person name="Jayaseelan J.C."/>
            <person name="Lara F."/>
            <person name="Munidasa M."/>
            <person name="Palculict T."/>
            <person name="Patil S."/>
            <person name="Pu L.-L."/>
            <person name="Saada N."/>
            <person name="Tang L."/>
            <person name="Weissenberger G."/>
            <person name="Zhu Y."/>
            <person name="Hemphill L."/>
            <person name="Shang Y."/>
            <person name="Youmans B."/>
            <person name="Ayvaz T."/>
            <person name="Ross M."/>
            <person name="Santibanez J."/>
            <person name="Aqrawi P."/>
            <person name="Gross S."/>
            <person name="Joshi V."/>
            <person name="Fowler G."/>
            <person name="Nazareth L."/>
            <person name="Reid J."/>
            <person name="Worley K."/>
            <person name="Petrosino J."/>
            <person name="Highlander S."/>
            <person name="Gibbs R."/>
        </authorList>
    </citation>
    <scope>NUCLEOTIDE SEQUENCE [LARGE SCALE GENOMIC DNA]</scope>
    <source>
        <strain evidence="2 3">DSM 3688</strain>
    </source>
</reference>